<dbReference type="NCBIfam" id="TIGR01256">
    <property type="entry name" value="modA"/>
    <property type="match status" value="1"/>
</dbReference>
<organism evidence="6">
    <name type="scientific">Caldilinea aerophila</name>
    <dbReference type="NCBI Taxonomy" id="133453"/>
    <lineage>
        <taxon>Bacteria</taxon>
        <taxon>Bacillati</taxon>
        <taxon>Chloroflexota</taxon>
        <taxon>Caldilineae</taxon>
        <taxon>Caldilineales</taxon>
        <taxon>Caldilineaceae</taxon>
        <taxon>Caldilinea</taxon>
    </lineage>
</organism>
<evidence type="ECO:0000256" key="2">
    <source>
        <dbReference type="ARBA" id="ARBA00022505"/>
    </source>
</evidence>
<evidence type="ECO:0000256" key="1">
    <source>
        <dbReference type="ARBA" id="ARBA00009175"/>
    </source>
</evidence>
<dbReference type="CDD" id="cd13539">
    <property type="entry name" value="PBP2_AvModA"/>
    <property type="match status" value="1"/>
</dbReference>
<dbReference type="PANTHER" id="PTHR30632:SF14">
    <property type="entry name" value="TUNGSTATE_MOLYBDATE_CHROMATE-BINDING PROTEIN MODA"/>
    <property type="match status" value="1"/>
</dbReference>
<keyword evidence="2 5" id="KW-0500">Molybdenum</keyword>
<dbReference type="InterPro" id="IPR050682">
    <property type="entry name" value="ModA/WtpA"/>
</dbReference>
<evidence type="ECO:0000313" key="6">
    <source>
        <dbReference type="EMBL" id="HDX30311.1"/>
    </source>
</evidence>
<dbReference type="GO" id="GO:0046872">
    <property type="term" value="F:metal ion binding"/>
    <property type="evidence" value="ECO:0007669"/>
    <property type="project" value="UniProtKB-KW"/>
</dbReference>
<sequence>MIRLIVSNRTPFLFTLVAVIAILSMANACTEQNVFSPANPPPPLVVAAAADLQFAFSELAERFEQRTGQPVTLVFGSSGQLAQQIEHGAPFDLFASANVAFVERLRDRGLVLPETVAVYAEGHIVLAVNRNMAVEITGLHDLENPLIQGIAIANPEHAPYGLAAKEALVAAGLWESIEPKLIYGENVRQALQFIQTGDAQAGIVGQAIADVPEIVWMPIDPSLYNPLQQALAVVASSSQPEAARAFAELVTNDEGRALLKRYGFGLPGE</sequence>
<evidence type="ECO:0000256" key="5">
    <source>
        <dbReference type="PIRSR" id="PIRSR004846-1"/>
    </source>
</evidence>
<evidence type="ECO:0000256" key="3">
    <source>
        <dbReference type="ARBA" id="ARBA00022723"/>
    </source>
</evidence>
<dbReference type="GO" id="GO:1901359">
    <property type="term" value="F:tungstate binding"/>
    <property type="evidence" value="ECO:0007669"/>
    <property type="project" value="UniProtKB-ARBA"/>
</dbReference>
<dbReference type="InterPro" id="IPR044084">
    <property type="entry name" value="AvModA-like_subst-bd"/>
</dbReference>
<comment type="similarity">
    <text evidence="1">Belongs to the bacterial solute-binding protein ModA family.</text>
</comment>
<dbReference type="InterPro" id="IPR005950">
    <property type="entry name" value="ModA"/>
</dbReference>
<accession>A0A7C1FS96</accession>
<gene>
    <name evidence="6" type="primary">modA</name>
    <name evidence="6" type="ORF">ENQ20_02330</name>
</gene>
<dbReference type="Pfam" id="PF13531">
    <property type="entry name" value="SBP_bac_11"/>
    <property type="match status" value="1"/>
</dbReference>
<dbReference type="GO" id="GO:0015689">
    <property type="term" value="P:molybdate ion transport"/>
    <property type="evidence" value="ECO:0007669"/>
    <property type="project" value="InterPro"/>
</dbReference>
<dbReference type="Gene3D" id="3.40.190.10">
    <property type="entry name" value="Periplasmic binding protein-like II"/>
    <property type="match status" value="2"/>
</dbReference>
<feature type="binding site" evidence="5">
    <location>
        <position position="78"/>
    </location>
    <ligand>
        <name>molybdate</name>
        <dbReference type="ChEBI" id="CHEBI:36264"/>
    </ligand>
</feature>
<keyword evidence="3 5" id="KW-0479">Metal-binding</keyword>
<dbReference type="SUPFAM" id="SSF53850">
    <property type="entry name" value="Periplasmic binding protein-like II"/>
    <property type="match status" value="1"/>
</dbReference>
<reference evidence="6" key="1">
    <citation type="journal article" date="2020" name="mSystems">
        <title>Genome- and Community-Level Interaction Insights into Carbon Utilization and Element Cycling Functions of Hydrothermarchaeota in Hydrothermal Sediment.</title>
        <authorList>
            <person name="Zhou Z."/>
            <person name="Liu Y."/>
            <person name="Xu W."/>
            <person name="Pan J."/>
            <person name="Luo Z.H."/>
            <person name="Li M."/>
        </authorList>
    </citation>
    <scope>NUCLEOTIDE SEQUENCE [LARGE SCALE GENOMIC DNA]</scope>
    <source>
        <strain evidence="6">SpSt-289</strain>
    </source>
</reference>
<name>A0A7C1FS96_9CHLR</name>
<dbReference type="PIRSF" id="PIRSF004846">
    <property type="entry name" value="ModA"/>
    <property type="match status" value="1"/>
</dbReference>
<feature type="binding site" evidence="5">
    <location>
        <position position="187"/>
    </location>
    <ligand>
        <name>molybdate</name>
        <dbReference type="ChEBI" id="CHEBI:36264"/>
    </ligand>
</feature>
<comment type="caution">
    <text evidence="6">The sequence shown here is derived from an EMBL/GenBank/DDBJ whole genome shotgun (WGS) entry which is preliminary data.</text>
</comment>
<dbReference type="PANTHER" id="PTHR30632">
    <property type="entry name" value="MOLYBDATE-BINDING PERIPLASMIC PROTEIN"/>
    <property type="match status" value="1"/>
</dbReference>
<dbReference type="EMBL" id="DSMG01000034">
    <property type="protein sequence ID" value="HDX30311.1"/>
    <property type="molecule type" value="Genomic_DNA"/>
</dbReference>
<protein>
    <submittedName>
        <fullName evidence="6">Molybdate ABC transporter substrate-binding protein</fullName>
    </submittedName>
</protein>
<evidence type="ECO:0000256" key="4">
    <source>
        <dbReference type="ARBA" id="ARBA00022729"/>
    </source>
</evidence>
<proteinExistence type="inferred from homology"/>
<dbReference type="FunFam" id="3.40.190.10:FF:000035">
    <property type="entry name" value="Molybdate ABC transporter substrate-binding protein"/>
    <property type="match status" value="1"/>
</dbReference>
<dbReference type="GO" id="GO:0030973">
    <property type="term" value="F:molybdate ion binding"/>
    <property type="evidence" value="ECO:0007669"/>
    <property type="project" value="InterPro"/>
</dbReference>
<dbReference type="AlphaFoldDB" id="A0A7C1FS96"/>
<keyword evidence="4" id="KW-0732">Signal</keyword>